<keyword evidence="5 8" id="KW-0472">Membrane</keyword>
<dbReference type="PANTHER" id="PTHR43791">
    <property type="entry name" value="PERMEASE-RELATED"/>
    <property type="match status" value="1"/>
</dbReference>
<feature type="transmembrane region" description="Helical" evidence="8">
    <location>
        <begin position="305"/>
        <end position="324"/>
    </location>
</feature>
<comment type="similarity">
    <text evidence="6">Belongs to the major facilitator superfamily. Allantoate permease family.</text>
</comment>
<dbReference type="GO" id="GO:0016020">
    <property type="term" value="C:membrane"/>
    <property type="evidence" value="ECO:0007669"/>
    <property type="project" value="UniProtKB-SubCell"/>
</dbReference>
<organism evidence="9 10">
    <name type="scientific">Lophiostoma macrostomum CBS 122681</name>
    <dbReference type="NCBI Taxonomy" id="1314788"/>
    <lineage>
        <taxon>Eukaryota</taxon>
        <taxon>Fungi</taxon>
        <taxon>Dikarya</taxon>
        <taxon>Ascomycota</taxon>
        <taxon>Pezizomycotina</taxon>
        <taxon>Dothideomycetes</taxon>
        <taxon>Pleosporomycetidae</taxon>
        <taxon>Pleosporales</taxon>
        <taxon>Lophiostomataceae</taxon>
        <taxon>Lophiostoma</taxon>
    </lineage>
</organism>
<dbReference type="SUPFAM" id="SSF103473">
    <property type="entry name" value="MFS general substrate transporter"/>
    <property type="match status" value="1"/>
</dbReference>
<dbReference type="FunFam" id="1.20.1250.20:FF:000065">
    <property type="entry name" value="Putative MFS pantothenate transporter"/>
    <property type="match status" value="1"/>
</dbReference>
<proteinExistence type="inferred from homology"/>
<feature type="region of interest" description="Disordered" evidence="7">
    <location>
        <begin position="1"/>
        <end position="28"/>
    </location>
</feature>
<dbReference type="Proteomes" id="UP000799324">
    <property type="component" value="Unassembled WGS sequence"/>
</dbReference>
<dbReference type="Pfam" id="PF07690">
    <property type="entry name" value="MFS_1"/>
    <property type="match status" value="1"/>
</dbReference>
<evidence type="ECO:0000313" key="9">
    <source>
        <dbReference type="EMBL" id="KAF2652580.1"/>
    </source>
</evidence>
<evidence type="ECO:0000256" key="5">
    <source>
        <dbReference type="ARBA" id="ARBA00023136"/>
    </source>
</evidence>
<dbReference type="PANTHER" id="PTHR43791:SF15">
    <property type="entry name" value="TRANSPORTER SEO1-RELATED"/>
    <property type="match status" value="1"/>
</dbReference>
<dbReference type="InterPro" id="IPR011701">
    <property type="entry name" value="MFS"/>
</dbReference>
<evidence type="ECO:0000256" key="7">
    <source>
        <dbReference type="SAM" id="MobiDB-lite"/>
    </source>
</evidence>
<reference evidence="9" key="1">
    <citation type="journal article" date="2020" name="Stud. Mycol.">
        <title>101 Dothideomycetes genomes: a test case for predicting lifestyles and emergence of pathogens.</title>
        <authorList>
            <person name="Haridas S."/>
            <person name="Albert R."/>
            <person name="Binder M."/>
            <person name="Bloem J."/>
            <person name="Labutti K."/>
            <person name="Salamov A."/>
            <person name="Andreopoulos B."/>
            <person name="Baker S."/>
            <person name="Barry K."/>
            <person name="Bills G."/>
            <person name="Bluhm B."/>
            <person name="Cannon C."/>
            <person name="Castanera R."/>
            <person name="Culley D."/>
            <person name="Daum C."/>
            <person name="Ezra D."/>
            <person name="Gonzalez J."/>
            <person name="Henrissat B."/>
            <person name="Kuo A."/>
            <person name="Liang C."/>
            <person name="Lipzen A."/>
            <person name="Lutzoni F."/>
            <person name="Magnuson J."/>
            <person name="Mondo S."/>
            <person name="Nolan M."/>
            <person name="Ohm R."/>
            <person name="Pangilinan J."/>
            <person name="Park H.-J."/>
            <person name="Ramirez L."/>
            <person name="Alfaro M."/>
            <person name="Sun H."/>
            <person name="Tritt A."/>
            <person name="Yoshinaga Y."/>
            <person name="Zwiers L.-H."/>
            <person name="Turgeon B."/>
            <person name="Goodwin S."/>
            <person name="Spatafora J."/>
            <person name="Crous P."/>
            <person name="Grigoriev I."/>
        </authorList>
    </citation>
    <scope>NUCLEOTIDE SEQUENCE</scope>
    <source>
        <strain evidence="9">CBS 122681</strain>
    </source>
</reference>
<feature type="transmembrane region" description="Helical" evidence="8">
    <location>
        <begin position="202"/>
        <end position="222"/>
    </location>
</feature>
<evidence type="ECO:0000256" key="6">
    <source>
        <dbReference type="ARBA" id="ARBA00037968"/>
    </source>
</evidence>
<feature type="transmembrane region" description="Helical" evidence="8">
    <location>
        <begin position="140"/>
        <end position="158"/>
    </location>
</feature>
<evidence type="ECO:0000256" key="1">
    <source>
        <dbReference type="ARBA" id="ARBA00004141"/>
    </source>
</evidence>
<feature type="transmembrane region" description="Helical" evidence="8">
    <location>
        <begin position="373"/>
        <end position="392"/>
    </location>
</feature>
<dbReference type="Gene3D" id="1.20.1250.20">
    <property type="entry name" value="MFS general substrate transporter like domains"/>
    <property type="match status" value="1"/>
</dbReference>
<feature type="transmembrane region" description="Helical" evidence="8">
    <location>
        <begin position="404"/>
        <end position="424"/>
    </location>
</feature>
<feature type="transmembrane region" description="Helical" evidence="8">
    <location>
        <begin position="436"/>
        <end position="458"/>
    </location>
</feature>
<feature type="transmembrane region" description="Helical" evidence="8">
    <location>
        <begin position="344"/>
        <end position="366"/>
    </location>
</feature>
<dbReference type="AlphaFoldDB" id="A0A6A6SYF0"/>
<feature type="transmembrane region" description="Helical" evidence="8">
    <location>
        <begin position="55"/>
        <end position="73"/>
    </location>
</feature>
<comment type="subcellular location">
    <subcellularLocation>
        <location evidence="1">Membrane</location>
        <topology evidence="1">Multi-pass membrane protein</topology>
    </subcellularLocation>
</comment>
<keyword evidence="4 8" id="KW-1133">Transmembrane helix</keyword>
<evidence type="ECO:0000256" key="3">
    <source>
        <dbReference type="ARBA" id="ARBA00022692"/>
    </source>
</evidence>
<evidence type="ECO:0000256" key="2">
    <source>
        <dbReference type="ARBA" id="ARBA00022448"/>
    </source>
</evidence>
<feature type="compositionally biased region" description="Basic and acidic residues" evidence="7">
    <location>
        <begin position="1"/>
        <end position="15"/>
    </location>
</feature>
<evidence type="ECO:0000313" key="10">
    <source>
        <dbReference type="Proteomes" id="UP000799324"/>
    </source>
</evidence>
<sequence>MSDKVEAHVLGHETETPNSESTEDLSRERANRNIGSARPFLSWFDPNDGPAERRLILKLDFFILSYAFIGFWVRNLDRDNRTQILYIDRGILANAYISGMREDLKLFGNELVRLNSLFTAGYCISMIPATLLVTRYPANYVVPTAMFLWGIFTLLLYRTPSYSYLAGFRFLVGLLEGPFFCSVHYVLGSWYRGDELVRRAGIFYVSSSVGTMTTGLLAGRIYQSLDGANGIAGWRWMYIIAAIMTFPVAVWGFFSFPGSPRHGKRWFFTEAEVELAKERMELEGRLHGKALDLKWATVKRFLGKWHFWILVPWNIMWLLGYQSLNQGAYTLWLKAQKQYSIVQVNNYTAISPSLGIIWILLFSWTVGRCGKNAVVPLIGSVAIVGVISRFAFVMFDHTSFGYKWFAVAVSYMEVSLSPVNYSLANIACAADSQERAFIISAMLATGTAFNTWVPLLAFPTVQAPRYFGGYVTEVVLQFAYAAWTVIVIWFVKRESRVKEAAST</sequence>
<dbReference type="GO" id="GO:0022857">
    <property type="term" value="F:transmembrane transporter activity"/>
    <property type="evidence" value="ECO:0007669"/>
    <property type="project" value="InterPro"/>
</dbReference>
<accession>A0A6A6SYF0</accession>
<feature type="transmembrane region" description="Helical" evidence="8">
    <location>
        <begin position="470"/>
        <end position="491"/>
    </location>
</feature>
<protein>
    <submittedName>
        <fullName evidence="9">MFS general substrate transporter</fullName>
    </submittedName>
</protein>
<keyword evidence="10" id="KW-1185">Reference proteome</keyword>
<evidence type="ECO:0000256" key="4">
    <source>
        <dbReference type="ARBA" id="ARBA00022989"/>
    </source>
</evidence>
<feature type="transmembrane region" description="Helical" evidence="8">
    <location>
        <begin position="170"/>
        <end position="190"/>
    </location>
</feature>
<gene>
    <name evidence="9" type="ORF">K491DRAFT_604572</name>
</gene>
<feature type="transmembrane region" description="Helical" evidence="8">
    <location>
        <begin position="234"/>
        <end position="256"/>
    </location>
</feature>
<name>A0A6A6SYF0_9PLEO</name>
<keyword evidence="2" id="KW-0813">Transport</keyword>
<keyword evidence="3 8" id="KW-0812">Transmembrane</keyword>
<dbReference type="InterPro" id="IPR036259">
    <property type="entry name" value="MFS_trans_sf"/>
</dbReference>
<dbReference type="EMBL" id="MU004398">
    <property type="protein sequence ID" value="KAF2652580.1"/>
    <property type="molecule type" value="Genomic_DNA"/>
</dbReference>
<dbReference type="OrthoDB" id="3639251at2759"/>
<evidence type="ECO:0000256" key="8">
    <source>
        <dbReference type="SAM" id="Phobius"/>
    </source>
</evidence>